<evidence type="ECO:0000256" key="17">
    <source>
        <dbReference type="SAM" id="SignalP"/>
    </source>
</evidence>
<dbReference type="PANTHER" id="PTHR10742:SF355">
    <property type="entry name" value="AMINE OXIDASE"/>
    <property type="match status" value="1"/>
</dbReference>
<evidence type="ECO:0000256" key="6">
    <source>
        <dbReference type="ARBA" id="ARBA00022630"/>
    </source>
</evidence>
<keyword evidence="17" id="KW-0732">Signal</keyword>
<keyword evidence="9 16" id="KW-0560">Oxidoreductase</keyword>
<dbReference type="GO" id="GO:0001716">
    <property type="term" value="F:L-amino-acid oxidase activity"/>
    <property type="evidence" value="ECO:0007669"/>
    <property type="project" value="UniProtKB-EC"/>
</dbReference>
<evidence type="ECO:0000256" key="13">
    <source>
        <dbReference type="ARBA" id="ARBA00023240"/>
    </source>
</evidence>
<feature type="binding site" evidence="15">
    <location>
        <position position="464"/>
    </location>
    <ligand>
        <name>FAD</name>
        <dbReference type="ChEBI" id="CHEBI:57692"/>
    </ligand>
</feature>
<keyword evidence="8 16" id="KW-0274">FAD</keyword>
<dbReference type="GO" id="GO:0009063">
    <property type="term" value="P:amino acid catabolic process"/>
    <property type="evidence" value="ECO:0007669"/>
    <property type="project" value="TreeGrafter"/>
</dbReference>
<organism evidence="19 20">
    <name type="scientific">Serilophus lunatus</name>
    <name type="common">silver-breasted broadbill</name>
    <dbReference type="NCBI Taxonomy" id="239386"/>
    <lineage>
        <taxon>Eukaryota</taxon>
        <taxon>Metazoa</taxon>
        <taxon>Chordata</taxon>
        <taxon>Craniata</taxon>
        <taxon>Vertebrata</taxon>
        <taxon>Euteleostomi</taxon>
        <taxon>Archelosauria</taxon>
        <taxon>Archosauria</taxon>
        <taxon>Dinosauria</taxon>
        <taxon>Saurischia</taxon>
        <taxon>Theropoda</taxon>
        <taxon>Coelurosauria</taxon>
        <taxon>Aves</taxon>
        <taxon>Neognathae</taxon>
        <taxon>Neoaves</taxon>
        <taxon>Telluraves</taxon>
        <taxon>Australaves</taxon>
        <taxon>Passeriformes</taxon>
        <taxon>Eurylaimidae</taxon>
        <taxon>Serilophus</taxon>
    </lineage>
</organism>
<comment type="catalytic activity">
    <reaction evidence="14">
        <text>an L-alpha-amino acid + O2 + H2O = a 2-oxocarboxylate + H2O2 + NH4(+)</text>
        <dbReference type="Rhea" id="RHEA:13781"/>
        <dbReference type="ChEBI" id="CHEBI:15377"/>
        <dbReference type="ChEBI" id="CHEBI:15379"/>
        <dbReference type="ChEBI" id="CHEBI:16240"/>
        <dbReference type="ChEBI" id="CHEBI:28938"/>
        <dbReference type="ChEBI" id="CHEBI:35179"/>
        <dbReference type="ChEBI" id="CHEBI:59869"/>
        <dbReference type="EC" id="1.4.3.2"/>
    </reaction>
</comment>
<dbReference type="InterPro" id="IPR001613">
    <property type="entry name" value="Flavin_amine_oxidase"/>
</dbReference>
<keyword evidence="11" id="KW-1015">Disulfide bond</keyword>
<dbReference type="EC" id="1.4.3.-" evidence="16"/>
<evidence type="ECO:0000256" key="16">
    <source>
        <dbReference type="RuleBase" id="RU362067"/>
    </source>
</evidence>
<evidence type="ECO:0000256" key="14">
    <source>
        <dbReference type="ARBA" id="ARBA00047637"/>
    </source>
</evidence>
<dbReference type="OrthoDB" id="5046242at2759"/>
<keyword evidence="7" id="KW-0800">Toxin</keyword>
<evidence type="ECO:0000256" key="2">
    <source>
        <dbReference type="ARBA" id="ARBA00004613"/>
    </source>
</evidence>
<dbReference type="Gene3D" id="1.10.405.10">
    <property type="entry name" value="Guanine Nucleotide Dissociation Inhibitor, domain 1"/>
    <property type="match status" value="1"/>
</dbReference>
<evidence type="ECO:0000256" key="3">
    <source>
        <dbReference type="ARBA" id="ARBA00005465"/>
    </source>
</evidence>
<feature type="binding site" evidence="15">
    <location>
        <position position="98"/>
    </location>
    <ligand>
        <name>substrate</name>
    </ligand>
</feature>
<evidence type="ECO:0000313" key="19">
    <source>
        <dbReference type="EMBL" id="NXM67820.1"/>
    </source>
</evidence>
<comment type="subcellular location">
    <subcellularLocation>
        <location evidence="2">Secreted</location>
    </subcellularLocation>
</comment>
<keyword evidence="6 16" id="KW-0285">Flavoprotein</keyword>
<proteinExistence type="inferred from homology"/>
<evidence type="ECO:0000256" key="11">
    <source>
        <dbReference type="ARBA" id="ARBA00023157"/>
    </source>
</evidence>
<accession>A0A7L1CRV8</accession>
<evidence type="ECO:0000256" key="7">
    <source>
        <dbReference type="ARBA" id="ARBA00022656"/>
    </source>
</evidence>
<keyword evidence="13" id="KW-1199">Hemostasis impairing toxin</keyword>
<dbReference type="SUPFAM" id="SSF51905">
    <property type="entry name" value="FAD/NAD(P)-binding domain"/>
    <property type="match status" value="1"/>
</dbReference>
<evidence type="ECO:0000256" key="5">
    <source>
        <dbReference type="ARBA" id="ARBA00022529"/>
    </source>
</evidence>
<evidence type="ECO:0000256" key="10">
    <source>
        <dbReference type="ARBA" id="ARBA00023022"/>
    </source>
</evidence>
<keyword evidence="4" id="KW-0964">Secreted</keyword>
<keyword evidence="5" id="KW-0929">Antimicrobial</keyword>
<dbReference type="Gene3D" id="3.50.50.60">
    <property type="entry name" value="FAD/NAD(P)-binding domain"/>
    <property type="match status" value="1"/>
</dbReference>
<feature type="binding site" evidence="15">
    <location>
        <position position="266"/>
    </location>
    <ligand>
        <name>FAD</name>
        <dbReference type="ChEBI" id="CHEBI:57692"/>
    </ligand>
</feature>
<feature type="signal peptide" evidence="17">
    <location>
        <begin position="1"/>
        <end position="16"/>
    </location>
</feature>
<feature type="non-terminal residue" evidence="19">
    <location>
        <position position="490"/>
    </location>
</feature>
<evidence type="ECO:0000256" key="1">
    <source>
        <dbReference type="ARBA" id="ARBA00001974"/>
    </source>
</evidence>
<feature type="binding site" evidence="15">
    <location>
        <begin position="95"/>
        <end position="98"/>
    </location>
    <ligand>
        <name>FAD</name>
        <dbReference type="ChEBI" id="CHEBI:57692"/>
    </ligand>
</feature>
<evidence type="ECO:0000256" key="4">
    <source>
        <dbReference type="ARBA" id="ARBA00022525"/>
    </source>
</evidence>
<comment type="similarity">
    <text evidence="3">Belongs to the flavin monoamine oxidase family. FIG1 subfamily.</text>
</comment>
<evidence type="ECO:0000313" key="20">
    <source>
        <dbReference type="Proteomes" id="UP000553648"/>
    </source>
</evidence>
<evidence type="ECO:0000259" key="18">
    <source>
        <dbReference type="Pfam" id="PF01593"/>
    </source>
</evidence>
<keyword evidence="10" id="KW-0044">Antibiotic</keyword>
<evidence type="ECO:0000256" key="12">
    <source>
        <dbReference type="ARBA" id="ARBA00023180"/>
    </source>
</evidence>
<protein>
    <recommendedName>
        <fullName evidence="16">Amine oxidase</fullName>
        <ecNumber evidence="16">1.4.3.-</ecNumber>
    </recommendedName>
</protein>
<sequence length="490" mass="55549">SPVLLQILLLVGALSAKRFSAFPDYCLRDKDYEELLKIVKYGLEPPRHPSQVVIVGAGISGLTAAKLLRDAGHDWVGGRVWTHRPKGQDWYAELGAMRLPKKHKLVREFIQQFGLSLNPFIQNDESTWYFLNGTLFRTWEVDENPNILKYPVKPSEKGKSAEQLFRGAMDKALVEFSKDCKDFLDKYDSFSTKEYLIKVGGLSRGAVDMIGDLMNEDSGFYLSFLSSVWDFYTFNDTLDEITGGFDQLPKAFHKALPNIIHFNCTVEKIVTKGKKVQVSYRTPGTEDLSIMAADYVLVTSTAKATRRIQFLPPLSPPKAHALRSVHYASSSKIFLACSEKFWEKDGIQGGRSITDRPSRFIYYPSHNFSSGMGVILASYTWNEDSEFFLALSDEEILDVVLQDLSDIHQIRKKHLQDVCKQFMIQKWSLDKYSQGAFAAFTPYQFTDYSQALFSHEGRVHFAGEHTAQPHAWIDTAMKSAVRAASNINHD</sequence>
<comment type="caution">
    <text evidence="19">The sequence shown here is derived from an EMBL/GenBank/DDBJ whole genome shotgun (WGS) entry which is preliminary data.</text>
</comment>
<reference evidence="19 20" key="1">
    <citation type="submission" date="2019-09" db="EMBL/GenBank/DDBJ databases">
        <title>Bird 10,000 Genomes (B10K) Project - Family phase.</title>
        <authorList>
            <person name="Zhang G."/>
        </authorList>
    </citation>
    <scope>NUCLEOTIDE SEQUENCE [LARGE SCALE GENOMIC DNA]</scope>
    <source>
        <strain evidence="19">B10K-DU-002-03</strain>
        <tissue evidence="19">Muscle</tissue>
    </source>
</reference>
<comment type="cofactor">
    <cofactor evidence="1 16">
        <name>FAD</name>
        <dbReference type="ChEBI" id="CHEBI:57692"/>
    </cofactor>
</comment>
<keyword evidence="12" id="KW-0325">Glycoprotein</keyword>
<dbReference type="InterPro" id="IPR002937">
    <property type="entry name" value="Amino_oxidase"/>
</dbReference>
<dbReference type="GO" id="GO:0042742">
    <property type="term" value="P:defense response to bacterium"/>
    <property type="evidence" value="ECO:0007669"/>
    <property type="project" value="UniProtKB-KW"/>
</dbReference>
<dbReference type="PANTHER" id="PTHR10742">
    <property type="entry name" value="FLAVIN MONOAMINE OXIDASE"/>
    <property type="match status" value="1"/>
</dbReference>
<keyword evidence="20" id="KW-1185">Reference proteome</keyword>
<dbReference type="SUPFAM" id="SSF54373">
    <property type="entry name" value="FAD-linked reductases, C-terminal domain"/>
    <property type="match status" value="1"/>
</dbReference>
<feature type="chain" id="PRO_5029872530" description="Amine oxidase" evidence="17">
    <location>
        <begin position="17"/>
        <end position="490"/>
    </location>
</feature>
<dbReference type="InterPro" id="IPR050281">
    <property type="entry name" value="Flavin_monoamine_oxidase"/>
</dbReference>
<dbReference type="Gene3D" id="3.90.660.10">
    <property type="match status" value="1"/>
</dbReference>
<feature type="binding site" evidence="15">
    <location>
        <position position="60"/>
    </location>
    <ligand>
        <name>FAD</name>
        <dbReference type="ChEBI" id="CHEBI:57692"/>
    </ligand>
</feature>
<dbReference type="GO" id="GO:0005576">
    <property type="term" value="C:extracellular region"/>
    <property type="evidence" value="ECO:0007669"/>
    <property type="project" value="UniProtKB-SubCell"/>
</dbReference>
<feature type="non-terminal residue" evidence="19">
    <location>
        <position position="1"/>
    </location>
</feature>
<dbReference type="GO" id="GO:0090729">
    <property type="term" value="F:toxin activity"/>
    <property type="evidence" value="ECO:0007669"/>
    <property type="project" value="UniProtKB-KW"/>
</dbReference>
<gene>
    <name evidence="19" type="primary">Oxla</name>
    <name evidence="19" type="ORF">SERLUN_R04429</name>
</gene>
<dbReference type="PRINTS" id="PR00757">
    <property type="entry name" value="AMINEOXDASEF"/>
</dbReference>
<dbReference type="Pfam" id="PF01593">
    <property type="entry name" value="Amino_oxidase"/>
    <property type="match status" value="1"/>
</dbReference>
<evidence type="ECO:0000256" key="8">
    <source>
        <dbReference type="ARBA" id="ARBA00022827"/>
    </source>
</evidence>
<dbReference type="FunFam" id="1.10.405.10:FF:000004">
    <property type="entry name" value="Amine oxidase"/>
    <property type="match status" value="1"/>
</dbReference>
<evidence type="ECO:0000256" key="9">
    <source>
        <dbReference type="ARBA" id="ARBA00023002"/>
    </source>
</evidence>
<dbReference type="EMBL" id="VXBA01001239">
    <property type="protein sequence ID" value="NXM67820.1"/>
    <property type="molecule type" value="Genomic_DNA"/>
</dbReference>
<evidence type="ECO:0000256" key="15">
    <source>
        <dbReference type="PIRSR" id="PIRSR601613-1"/>
    </source>
</evidence>
<dbReference type="Proteomes" id="UP000553648">
    <property type="component" value="Unassembled WGS sequence"/>
</dbReference>
<name>A0A7L1CRV8_9PASS</name>
<dbReference type="AlphaFoldDB" id="A0A7L1CRV8"/>
<dbReference type="InterPro" id="IPR036188">
    <property type="entry name" value="FAD/NAD-bd_sf"/>
</dbReference>
<feature type="domain" description="Amine oxidase" evidence="18">
    <location>
        <begin position="59"/>
        <end position="487"/>
    </location>
</feature>